<dbReference type="GeneID" id="32527893"/>
<keyword evidence="1" id="KW-0456">Lyase</keyword>
<sequence length="83" mass="9107">METIDVQKSAFLDARDLAACQSVFDELLKEIAVARNSEEAERIAAIVIELYRQGVRDASHLKVMVESARGLFGRSKPKATVSG</sequence>
<comment type="caution">
    <text evidence="1">The sequence shown here is derived from an EMBL/GenBank/DDBJ whole genome shotgun (WGS) entry which is preliminary data.</text>
</comment>
<dbReference type="OrthoDB" id="8449091at2"/>
<evidence type="ECO:0000313" key="2">
    <source>
        <dbReference type="Proteomes" id="UP000543836"/>
    </source>
</evidence>
<dbReference type="GO" id="GO:0016829">
    <property type="term" value="F:lyase activity"/>
    <property type="evidence" value="ECO:0007669"/>
    <property type="project" value="UniProtKB-KW"/>
</dbReference>
<organism evidence="1 2">
    <name type="scientific">Rhizobium leucaenae</name>
    <dbReference type="NCBI Taxonomy" id="29450"/>
    <lineage>
        <taxon>Bacteria</taxon>
        <taxon>Pseudomonadati</taxon>
        <taxon>Pseudomonadota</taxon>
        <taxon>Alphaproteobacteria</taxon>
        <taxon>Hyphomicrobiales</taxon>
        <taxon>Rhizobiaceae</taxon>
        <taxon>Rhizobium/Agrobacterium group</taxon>
        <taxon>Rhizobium</taxon>
    </lineage>
</organism>
<evidence type="ECO:0000313" key="1">
    <source>
        <dbReference type="EMBL" id="MBB4569340.1"/>
    </source>
</evidence>
<dbReference type="Proteomes" id="UP000543836">
    <property type="component" value="Unassembled WGS sequence"/>
</dbReference>
<proteinExistence type="predicted"/>
<dbReference type="RefSeq" id="WP_028752625.1">
    <property type="nucleotide sequence ID" value="NZ_JACIIG010000008.1"/>
</dbReference>
<reference evidence="1 2" key="1">
    <citation type="submission" date="2020-08" db="EMBL/GenBank/DDBJ databases">
        <title>Genomic Encyclopedia of Type Strains, Phase IV (KMG-V): Genome sequencing to study the core and pangenomes of soil and plant-associated prokaryotes.</title>
        <authorList>
            <person name="Whitman W."/>
        </authorList>
    </citation>
    <scope>NUCLEOTIDE SEQUENCE [LARGE SCALE GENOMIC DNA]</scope>
    <source>
        <strain evidence="1 2">SEMIA 492</strain>
    </source>
</reference>
<dbReference type="EMBL" id="JACIIG010000008">
    <property type="protein sequence ID" value="MBB4569340.1"/>
    <property type="molecule type" value="Genomic_DNA"/>
</dbReference>
<dbReference type="AlphaFoldDB" id="A0A7W7EKX2"/>
<protein>
    <submittedName>
        <fullName evidence="1">Citrate lyase synthetase</fullName>
    </submittedName>
</protein>
<keyword evidence="2" id="KW-1185">Reference proteome</keyword>
<name>A0A7W7EKX2_9HYPH</name>
<accession>A0A7W7EKX2</accession>
<gene>
    <name evidence="1" type="ORF">GGE60_003464</name>
</gene>